<gene>
    <name evidence="3" type="ORF">Esi_0234_0044</name>
</gene>
<feature type="region of interest" description="Disordered" evidence="1">
    <location>
        <begin position="1"/>
        <end position="23"/>
    </location>
</feature>
<dbReference type="OrthoDB" id="118763at2759"/>
<dbReference type="AlphaFoldDB" id="D7FSJ4"/>
<dbReference type="eggNOG" id="ENOG502R9XZ">
    <property type="taxonomic scope" value="Eukaryota"/>
</dbReference>
<evidence type="ECO:0000259" key="2">
    <source>
        <dbReference type="Pfam" id="PF16314"/>
    </source>
</evidence>
<dbReference type="STRING" id="2880.D7FSJ4"/>
<dbReference type="EMBL" id="FN649760">
    <property type="protein sequence ID" value="CBJ31135.1"/>
    <property type="molecule type" value="Genomic_DNA"/>
</dbReference>
<dbReference type="InParanoid" id="D7FSJ4"/>
<proteinExistence type="predicted"/>
<dbReference type="InterPro" id="IPR032533">
    <property type="entry name" value="DUF4954"/>
</dbReference>
<dbReference type="Pfam" id="PF16314">
    <property type="entry name" value="DUF4954"/>
    <property type="match status" value="1"/>
</dbReference>
<dbReference type="Gene3D" id="2.160.10.10">
    <property type="entry name" value="Hexapeptide repeat proteins"/>
    <property type="match status" value="1"/>
</dbReference>
<accession>D7FSJ4</accession>
<organism evidence="3 4">
    <name type="scientific">Ectocarpus siliculosus</name>
    <name type="common">Brown alga</name>
    <name type="synonym">Conferva siliculosa</name>
    <dbReference type="NCBI Taxonomy" id="2880"/>
    <lineage>
        <taxon>Eukaryota</taxon>
        <taxon>Sar</taxon>
        <taxon>Stramenopiles</taxon>
        <taxon>Ochrophyta</taxon>
        <taxon>PX clade</taxon>
        <taxon>Phaeophyceae</taxon>
        <taxon>Ectocarpales</taxon>
        <taxon>Ectocarpaceae</taxon>
        <taxon>Ectocarpus</taxon>
    </lineage>
</organism>
<evidence type="ECO:0000313" key="3">
    <source>
        <dbReference type="EMBL" id="CBJ31135.1"/>
    </source>
</evidence>
<name>D7FSJ4_ECTSI</name>
<evidence type="ECO:0000313" key="4">
    <source>
        <dbReference type="Proteomes" id="UP000002630"/>
    </source>
</evidence>
<dbReference type="Proteomes" id="UP000002630">
    <property type="component" value="Unassembled WGS sequence"/>
</dbReference>
<keyword evidence="4" id="KW-1185">Reference proteome</keyword>
<evidence type="ECO:0000256" key="1">
    <source>
        <dbReference type="SAM" id="MobiDB-lite"/>
    </source>
</evidence>
<feature type="domain" description="DUF4954" evidence="2">
    <location>
        <begin position="144"/>
        <end position="433"/>
    </location>
</feature>
<sequence length="649" mass="69488">MDVAIQGVRAKTGRSLEAPPQSNDEFLQDAAAARGVYAGLQSEGRGLTSEEVRELEVHGNWATDWSLVRVSKGSGSSKTTSSIGAGRVRGCVFHGPVLLGDFSGEIILPVAEQYSQPCGVYNSTLSWSIVGDGALIKAAAATADRSSPEAVKEHRLAVDAYAELARCGATVIGPGAVVMSCSRVVDVFIGANALLESSAVENATILSTAEEPSRITCGSSVTSSLLQHGVTVDRGCVVNDSLLMEHSHVDNHGKLTHSVLGPDSGVGAGECLHCLVGPFVGFHHQSLLIATVWPLGRGNVGYGANVGSNHTSRQADQEIWPGEGVFFGLSTVIKFPANYSESPFSVIGSGVTCLPQRVAFPFCLINSQEQAGLPGVSPGLNHLRPGWVLSESMYMVIRSEDKYRRRAKARQEHSRRNRVDWPVFRPSMMRLMADARARLVAAGLNKREVYVGDRGVAGLGKNYMTEASRLEGIATYTLHLRRYALRGLLSRLEEQSGTDRFLLQGPAKPTWGNGDGNDGGGVCRMPPPVGNALETARLLTLEQQQQQQPTWSSVGGDDGGWELQKSLLVSEFGEEERGFIDLMQKLIAIEAEVAKAVEISKAKDDKRGSQVIPGYADAHTPAKLEVPVKLAYSQQAEVEGKAHGVISRL</sequence>
<protein>
    <recommendedName>
        <fullName evidence="2">DUF4954 domain-containing protein</fullName>
    </recommendedName>
</protein>
<reference evidence="3 4" key="1">
    <citation type="journal article" date="2010" name="Nature">
        <title>The Ectocarpus genome and the independent evolution of multicellularity in brown algae.</title>
        <authorList>
            <person name="Cock J.M."/>
            <person name="Sterck L."/>
            <person name="Rouze P."/>
            <person name="Scornet D."/>
            <person name="Allen A.E."/>
            <person name="Amoutzias G."/>
            <person name="Anthouard V."/>
            <person name="Artiguenave F."/>
            <person name="Aury J.M."/>
            <person name="Badger J.H."/>
            <person name="Beszteri B."/>
            <person name="Billiau K."/>
            <person name="Bonnet E."/>
            <person name="Bothwell J.H."/>
            <person name="Bowler C."/>
            <person name="Boyen C."/>
            <person name="Brownlee C."/>
            <person name="Carrano C.J."/>
            <person name="Charrier B."/>
            <person name="Cho G.Y."/>
            <person name="Coelho S.M."/>
            <person name="Collen J."/>
            <person name="Corre E."/>
            <person name="Da Silva C."/>
            <person name="Delage L."/>
            <person name="Delaroque N."/>
            <person name="Dittami S.M."/>
            <person name="Doulbeau S."/>
            <person name="Elias M."/>
            <person name="Farnham G."/>
            <person name="Gachon C.M."/>
            <person name="Gschloessl B."/>
            <person name="Heesch S."/>
            <person name="Jabbari K."/>
            <person name="Jubin C."/>
            <person name="Kawai H."/>
            <person name="Kimura K."/>
            <person name="Kloareg B."/>
            <person name="Kupper F.C."/>
            <person name="Lang D."/>
            <person name="Le Bail A."/>
            <person name="Leblanc C."/>
            <person name="Lerouge P."/>
            <person name="Lohr M."/>
            <person name="Lopez P.J."/>
            <person name="Martens C."/>
            <person name="Maumus F."/>
            <person name="Michel G."/>
            <person name="Miranda-Saavedra D."/>
            <person name="Morales J."/>
            <person name="Moreau H."/>
            <person name="Motomura T."/>
            <person name="Nagasato C."/>
            <person name="Napoli C.A."/>
            <person name="Nelson D.R."/>
            <person name="Nyvall-Collen P."/>
            <person name="Peters A.F."/>
            <person name="Pommier C."/>
            <person name="Potin P."/>
            <person name="Poulain J."/>
            <person name="Quesneville H."/>
            <person name="Read B."/>
            <person name="Rensing S.A."/>
            <person name="Ritter A."/>
            <person name="Rousvoal S."/>
            <person name="Samanta M."/>
            <person name="Samson G."/>
            <person name="Schroeder D.C."/>
            <person name="Segurens B."/>
            <person name="Strittmatter M."/>
            <person name="Tonon T."/>
            <person name="Tregear J.W."/>
            <person name="Valentin K."/>
            <person name="von Dassow P."/>
            <person name="Yamagishi T."/>
            <person name="Van de Peer Y."/>
            <person name="Wincker P."/>
        </authorList>
    </citation>
    <scope>NUCLEOTIDE SEQUENCE [LARGE SCALE GENOMIC DNA]</scope>
    <source>
        <strain evidence="4">Ec32 / CCAP1310/4</strain>
    </source>
</reference>